<dbReference type="EMBL" id="BFAD01000004">
    <property type="protein sequence ID" value="GBE82228.1"/>
    <property type="molecule type" value="Genomic_DNA"/>
</dbReference>
<dbReference type="GeneID" id="38779145"/>
<proteinExistence type="predicted"/>
<reference evidence="1 2" key="1">
    <citation type="journal article" date="2018" name="Sci. Rep.">
        <title>Genome sequence of the cauliflower mushroom Sparassis crispa (Hanabiratake) and its association with beneficial usage.</title>
        <authorList>
            <person name="Kiyama R."/>
            <person name="Furutani Y."/>
            <person name="Kawaguchi K."/>
            <person name="Nakanishi T."/>
        </authorList>
    </citation>
    <scope>NUCLEOTIDE SEQUENCE [LARGE SCALE GENOMIC DNA]</scope>
</reference>
<sequence length="116" mass="12512">MPIPSPVLPAEKNSSVCKSSILKSWKSASGSLSAQLLHNGRAQHFSEAPLQDMLMKHRRSSLLDGIAFTRRGSIVSFSTLADIPASPALPEQFGYMQPLRLKAVAAGREGEERVPA</sequence>
<dbReference type="InParanoid" id="A0A401GJ83"/>
<evidence type="ECO:0000313" key="1">
    <source>
        <dbReference type="EMBL" id="GBE82228.1"/>
    </source>
</evidence>
<evidence type="ECO:0000313" key="2">
    <source>
        <dbReference type="Proteomes" id="UP000287166"/>
    </source>
</evidence>
<gene>
    <name evidence="1" type="ORF">SCP_0406110</name>
</gene>
<keyword evidence="2" id="KW-1185">Reference proteome</keyword>
<organism evidence="1 2">
    <name type="scientific">Sparassis crispa</name>
    <dbReference type="NCBI Taxonomy" id="139825"/>
    <lineage>
        <taxon>Eukaryota</taxon>
        <taxon>Fungi</taxon>
        <taxon>Dikarya</taxon>
        <taxon>Basidiomycota</taxon>
        <taxon>Agaricomycotina</taxon>
        <taxon>Agaricomycetes</taxon>
        <taxon>Polyporales</taxon>
        <taxon>Sparassidaceae</taxon>
        <taxon>Sparassis</taxon>
    </lineage>
</organism>
<accession>A0A401GJ83</accession>
<comment type="caution">
    <text evidence="1">The sequence shown here is derived from an EMBL/GenBank/DDBJ whole genome shotgun (WGS) entry which is preliminary data.</text>
</comment>
<dbReference type="Proteomes" id="UP000287166">
    <property type="component" value="Unassembled WGS sequence"/>
</dbReference>
<protein>
    <submittedName>
        <fullName evidence="1">Uncharacterized protein</fullName>
    </submittedName>
</protein>
<dbReference type="RefSeq" id="XP_027613141.1">
    <property type="nucleotide sequence ID" value="XM_027757340.1"/>
</dbReference>
<dbReference type="OrthoDB" id="2526154at2759"/>
<name>A0A401GJ83_9APHY</name>
<dbReference type="AlphaFoldDB" id="A0A401GJ83"/>